<dbReference type="GO" id="GO:0006409">
    <property type="term" value="P:tRNA export from nucleus"/>
    <property type="evidence" value="ECO:0007669"/>
    <property type="project" value="TreeGrafter"/>
</dbReference>
<evidence type="ECO:0000259" key="5">
    <source>
        <dbReference type="Pfam" id="PF17407"/>
    </source>
</evidence>
<feature type="domain" description="Nrap protein" evidence="3">
    <location>
        <begin position="207"/>
        <end position="296"/>
    </location>
</feature>
<dbReference type="Pfam" id="PF17406">
    <property type="entry name" value="Nrap_D5"/>
    <property type="match status" value="1"/>
</dbReference>
<comment type="subcellular location">
    <subcellularLocation>
        <location evidence="1">Nucleus</location>
        <location evidence="1">Nucleolus</location>
    </subcellularLocation>
</comment>
<dbReference type="GO" id="GO:0003723">
    <property type="term" value="F:RNA binding"/>
    <property type="evidence" value="ECO:0007669"/>
    <property type="project" value="UniProtKB-KW"/>
</dbReference>
<organism evidence="6 7">
    <name type="scientific">Syphacia muris</name>
    <dbReference type="NCBI Taxonomy" id="451379"/>
    <lineage>
        <taxon>Eukaryota</taxon>
        <taxon>Metazoa</taxon>
        <taxon>Ecdysozoa</taxon>
        <taxon>Nematoda</taxon>
        <taxon>Chromadorea</taxon>
        <taxon>Rhabditida</taxon>
        <taxon>Spirurina</taxon>
        <taxon>Oxyuridomorpha</taxon>
        <taxon>Oxyuroidea</taxon>
        <taxon>Oxyuridae</taxon>
        <taxon>Syphacia</taxon>
    </lineage>
</organism>
<keyword evidence="6" id="KW-1185">Reference proteome</keyword>
<name>A0A0N5AKB9_9BILA</name>
<dbReference type="InterPro" id="IPR035369">
    <property type="entry name" value="Nrap_D4"/>
</dbReference>
<dbReference type="GO" id="GO:0034456">
    <property type="term" value="C:UTP-C complex"/>
    <property type="evidence" value="ECO:0007669"/>
    <property type="project" value="TreeGrafter"/>
</dbReference>
<dbReference type="PANTHER" id="PTHR17972">
    <property type="entry name" value="NUCLEOLAR RNA-ASSOCIATED PROTEIN"/>
    <property type="match status" value="1"/>
</dbReference>
<dbReference type="AlphaFoldDB" id="A0A0N5AKB9"/>
<dbReference type="Gene3D" id="3.30.70.3030">
    <property type="match status" value="1"/>
</dbReference>
<keyword evidence="1" id="KW-0694">RNA-binding</keyword>
<dbReference type="InterPro" id="IPR035370">
    <property type="entry name" value="Nrap_D5"/>
</dbReference>
<evidence type="ECO:0000259" key="4">
    <source>
        <dbReference type="Pfam" id="PF17406"/>
    </source>
</evidence>
<accession>A0A0N5AKB9</accession>
<keyword evidence="1" id="KW-0539">Nucleus</keyword>
<feature type="domain" description="Nrap protein" evidence="4">
    <location>
        <begin position="324"/>
        <end position="455"/>
    </location>
</feature>
<reference evidence="7" key="1">
    <citation type="submission" date="2017-02" db="UniProtKB">
        <authorList>
            <consortium name="WormBaseParasite"/>
        </authorList>
    </citation>
    <scope>IDENTIFICATION</scope>
</reference>
<dbReference type="GO" id="GO:0032545">
    <property type="term" value="C:CURI complex"/>
    <property type="evidence" value="ECO:0007669"/>
    <property type="project" value="TreeGrafter"/>
</dbReference>
<sequence>GCLGKLSKFERRHSLCQIDEEKFDEYEKFYEFVLVDYSGYFNIAYGLSPNVFQRLSIEAADGAVKLKYFSEFENLFLTEEEFSASYDVYISETVVSSECEENFVDVIIGAQVLAGWDLTLIRGPPAKTVEAQEFREFWGEKCELRKFPDNAICEAIVWDRRRTSFTTLFRIFEYIMHSHFFRHLKLSNSNLIKRIFDFAYVNHFNDSRYHIITKSFDKLSQMLRDLKDLPLLIASIHPVSGYLRHNYNYVFCIYNCLVHLIMEQSGKWGDDLDAIAHLKAAFYIALSKSLKIQKVDSTPCFNHLLVTLVTSTLINFYFSVSHQYPAFSGTCRLALRWLSAHMLSSYISDIVVEIIVAAVFVKPLFLCRPQTVYLGFLHFLILLSRHKWLLKPLIVDFNGEWTESDKEEIEAEFVKLRPVLPAMVVCTPADRSGIIWTKEEPQPLILKRILVLVRKCQITPSLHFLQSFFCPQLSAFDAIIYLHSTRPIRKRSHRGKMASNRFPVVDYNPVRNFVKSLEESFHAIALFFFDKYGAADKIGVVWKKNFIQDRPISNSLCRRKAKSNGKLAINLASVMEDFAILGGTLVDKVVSNNIV</sequence>
<protein>
    <recommendedName>
        <fullName evidence="1">Nucleolar protein 6</fullName>
    </recommendedName>
</protein>
<dbReference type="WBParaSite" id="SMUV_0000493401-mRNA-1">
    <property type="protein sequence ID" value="SMUV_0000493401-mRNA-1"/>
    <property type="gene ID" value="SMUV_0000493401"/>
</dbReference>
<evidence type="ECO:0000313" key="7">
    <source>
        <dbReference type="WBParaSite" id="SMUV_0000493401-mRNA-1"/>
    </source>
</evidence>
<feature type="domain" description="Nrap protein" evidence="2">
    <location>
        <begin position="117"/>
        <end position="180"/>
    </location>
</feature>
<dbReference type="PANTHER" id="PTHR17972:SF0">
    <property type="entry name" value="NUCLEOLAR PROTEIN 6"/>
    <property type="match status" value="1"/>
</dbReference>
<dbReference type="Pfam" id="PF17405">
    <property type="entry name" value="Nrap_D4"/>
    <property type="match status" value="1"/>
</dbReference>
<dbReference type="InterPro" id="IPR035371">
    <property type="entry name" value="Nrap_D6"/>
</dbReference>
<proteinExistence type="inferred from homology"/>
<comment type="similarity">
    <text evidence="1">Belongs to the NRAP family.</text>
</comment>
<dbReference type="Pfam" id="PF17404">
    <property type="entry name" value="Nrap_D3"/>
    <property type="match status" value="1"/>
</dbReference>
<evidence type="ECO:0000259" key="3">
    <source>
        <dbReference type="Pfam" id="PF17405"/>
    </source>
</evidence>
<feature type="domain" description="Nrap protein" evidence="5">
    <location>
        <begin position="473"/>
        <end position="589"/>
    </location>
</feature>
<dbReference type="STRING" id="451379.A0A0N5AKB9"/>
<dbReference type="InterPro" id="IPR005554">
    <property type="entry name" value="NOL6/Upt22"/>
</dbReference>
<evidence type="ECO:0000313" key="6">
    <source>
        <dbReference type="Proteomes" id="UP000046393"/>
    </source>
</evidence>
<evidence type="ECO:0000259" key="2">
    <source>
        <dbReference type="Pfam" id="PF17404"/>
    </source>
</evidence>
<dbReference type="GO" id="GO:0006364">
    <property type="term" value="P:rRNA processing"/>
    <property type="evidence" value="ECO:0007669"/>
    <property type="project" value="TreeGrafter"/>
</dbReference>
<evidence type="ECO:0000256" key="1">
    <source>
        <dbReference type="RuleBase" id="RU364032"/>
    </source>
</evidence>
<dbReference type="GO" id="GO:0032040">
    <property type="term" value="C:small-subunit processome"/>
    <property type="evidence" value="ECO:0007669"/>
    <property type="project" value="TreeGrafter"/>
</dbReference>
<dbReference type="InterPro" id="IPR035368">
    <property type="entry name" value="Nrap_D3"/>
</dbReference>
<dbReference type="Pfam" id="PF17407">
    <property type="entry name" value="Nrap_D6"/>
    <property type="match status" value="1"/>
</dbReference>
<dbReference type="Proteomes" id="UP000046393">
    <property type="component" value="Unplaced"/>
</dbReference>